<keyword evidence="2" id="KW-1185">Reference proteome</keyword>
<dbReference type="Proteomes" id="UP000530234">
    <property type="component" value="Unassembled WGS sequence"/>
</dbReference>
<dbReference type="Pfam" id="PF07070">
    <property type="entry name" value="Spo0M"/>
    <property type="match status" value="1"/>
</dbReference>
<organism evidence="1 2">
    <name type="scientific">Streptomyces calidiresistens</name>
    <dbReference type="NCBI Taxonomy" id="1485586"/>
    <lineage>
        <taxon>Bacteria</taxon>
        <taxon>Bacillati</taxon>
        <taxon>Actinomycetota</taxon>
        <taxon>Actinomycetes</taxon>
        <taxon>Kitasatosporales</taxon>
        <taxon>Streptomycetaceae</taxon>
        <taxon>Streptomyces</taxon>
    </lineage>
</organism>
<gene>
    <name evidence="1" type="ORF">FOE67_14215</name>
</gene>
<reference evidence="2" key="1">
    <citation type="submission" date="2019-10" db="EMBL/GenBank/DDBJ databases">
        <title>Streptomyces sp. nov., a novel actinobacterium isolated from alkaline environment.</title>
        <authorList>
            <person name="Golinska P."/>
        </authorList>
    </citation>
    <scope>NUCLEOTIDE SEQUENCE [LARGE SCALE GENOMIC DNA]</scope>
    <source>
        <strain evidence="2">DSM 42108</strain>
    </source>
</reference>
<protein>
    <submittedName>
        <fullName evidence="1">Sporulation protein</fullName>
    </submittedName>
</protein>
<dbReference type="EMBL" id="VKHS01000320">
    <property type="protein sequence ID" value="MBB0230639.1"/>
    <property type="molecule type" value="Genomic_DNA"/>
</dbReference>
<comment type="caution">
    <text evidence="1">The sequence shown here is derived from an EMBL/GenBank/DDBJ whole genome shotgun (WGS) entry which is preliminary data.</text>
</comment>
<dbReference type="PANTHER" id="PTHR40053">
    <property type="entry name" value="SPORULATION-CONTROL PROTEIN SPO0M"/>
    <property type="match status" value="1"/>
</dbReference>
<dbReference type="PANTHER" id="PTHR40053:SF1">
    <property type="entry name" value="SPORULATION-CONTROL PROTEIN SPO0M"/>
    <property type="match status" value="1"/>
</dbReference>
<dbReference type="AlphaFoldDB" id="A0A7W3T482"/>
<evidence type="ECO:0000313" key="1">
    <source>
        <dbReference type="EMBL" id="MBB0230639.1"/>
    </source>
</evidence>
<evidence type="ECO:0000313" key="2">
    <source>
        <dbReference type="Proteomes" id="UP000530234"/>
    </source>
</evidence>
<proteinExistence type="predicted"/>
<accession>A0A7W3T482</accession>
<dbReference type="InterPro" id="IPR009776">
    <property type="entry name" value="Spore_0_M"/>
</dbReference>
<name>A0A7W3T482_9ACTN</name>
<dbReference type="RefSeq" id="WP_182664276.1">
    <property type="nucleotide sequence ID" value="NZ_VKHS01000320.1"/>
</dbReference>
<sequence>MVFKRLLGSIGVGAPTVDTVLEGGAVQPGGPLRGQVQLQGGQADFTIQRITLELVARIGAPGAPGAAGDGKNLTVFDRGVVAENFTLPQGALNSVPFELTLPWQTPITQLYGQPLGVELGVRTELAIAAARDQGDLDMFAVEPLPAQEAVLEALGQEGFGFAAAALVPEALPGTGQQMPFYQEFDLVPPERFTHRVAELEMTFLPNPQGVEVVLEADKRAGTLPPGHPAGMLREVLPHDPAGRDWNAEVIGWIERLLEGREAAVAQFAGGMHPGMQPGMHPGMQPGMQPGMMPGAHPGMGQPGMHPGMHPGMGQPQRRGPGVGTAVAAGAAGLAAGVVGGMMVNQMMDGFSGDEEEAADEGFDDGGDDGGE</sequence>